<reference evidence="15" key="1">
    <citation type="journal article" date="2019" name="Int. J. Syst. Evol. Microbiol.">
        <title>The Global Catalogue of Microorganisms (GCM) 10K type strain sequencing project: providing services to taxonomists for standard genome sequencing and annotation.</title>
        <authorList>
            <consortium name="The Broad Institute Genomics Platform"/>
            <consortium name="The Broad Institute Genome Sequencing Center for Infectious Disease"/>
            <person name="Wu L."/>
            <person name="Ma J."/>
        </authorList>
    </citation>
    <scope>NUCLEOTIDE SEQUENCE [LARGE SCALE GENOMIC DNA]</scope>
    <source>
        <strain evidence="15">CGMCC 1.9106</strain>
    </source>
</reference>
<feature type="domain" description="CBS" evidence="12">
    <location>
        <begin position="274"/>
        <end position="331"/>
    </location>
</feature>
<dbReference type="Pfam" id="PF03471">
    <property type="entry name" value="CorC_HlyC"/>
    <property type="match status" value="1"/>
</dbReference>
<protein>
    <submittedName>
        <fullName evidence="14">Hemolysin family protein</fullName>
    </submittedName>
</protein>
<feature type="domain" description="CBS" evidence="12">
    <location>
        <begin position="216"/>
        <end position="265"/>
    </location>
</feature>
<dbReference type="Proteomes" id="UP001596392">
    <property type="component" value="Unassembled WGS sequence"/>
</dbReference>
<evidence type="ECO:0000256" key="2">
    <source>
        <dbReference type="ARBA" id="ARBA00006337"/>
    </source>
</evidence>
<dbReference type="Pfam" id="PF00571">
    <property type="entry name" value="CBS"/>
    <property type="match status" value="2"/>
</dbReference>
<dbReference type="SMART" id="SM01091">
    <property type="entry name" value="CorC_HlyC"/>
    <property type="match status" value="1"/>
</dbReference>
<keyword evidence="5" id="KW-0677">Repeat</keyword>
<dbReference type="CDD" id="cd04590">
    <property type="entry name" value="CBS_pair_CorC_HlyC_assoc"/>
    <property type="match status" value="1"/>
</dbReference>
<evidence type="ECO:0000256" key="4">
    <source>
        <dbReference type="ARBA" id="ARBA00022692"/>
    </source>
</evidence>
<keyword evidence="3" id="KW-1003">Cell membrane</keyword>
<dbReference type="InterPro" id="IPR005170">
    <property type="entry name" value="Transptr-assoc_dom"/>
</dbReference>
<feature type="transmembrane region" description="Helical" evidence="11">
    <location>
        <begin position="59"/>
        <end position="80"/>
    </location>
</feature>
<proteinExistence type="inferred from homology"/>
<evidence type="ECO:0000256" key="7">
    <source>
        <dbReference type="ARBA" id="ARBA00023122"/>
    </source>
</evidence>
<dbReference type="InterPro" id="IPR036318">
    <property type="entry name" value="FAD-bd_PCMH-like_sf"/>
</dbReference>
<evidence type="ECO:0000259" key="13">
    <source>
        <dbReference type="PROSITE" id="PS51846"/>
    </source>
</evidence>
<dbReference type="PANTHER" id="PTHR43099:SF5">
    <property type="entry name" value="HLYC_CORC FAMILY TRANSPORTER"/>
    <property type="match status" value="1"/>
</dbReference>
<dbReference type="PANTHER" id="PTHR43099">
    <property type="entry name" value="UPF0053 PROTEIN YRKA"/>
    <property type="match status" value="1"/>
</dbReference>
<comment type="subcellular location">
    <subcellularLocation>
        <location evidence="1">Cell membrane</location>
        <topology evidence="1">Multi-pass membrane protein</topology>
    </subcellularLocation>
</comment>
<dbReference type="InterPro" id="IPR002550">
    <property type="entry name" value="CNNM"/>
</dbReference>
<evidence type="ECO:0000256" key="3">
    <source>
        <dbReference type="ARBA" id="ARBA00022475"/>
    </source>
</evidence>
<evidence type="ECO:0000256" key="10">
    <source>
        <dbReference type="PROSITE-ProRule" id="PRU01193"/>
    </source>
</evidence>
<dbReference type="SUPFAM" id="SSF54631">
    <property type="entry name" value="CBS-domain pair"/>
    <property type="match status" value="1"/>
</dbReference>
<keyword evidence="15" id="KW-1185">Reference proteome</keyword>
<feature type="transmembrane region" description="Helical" evidence="11">
    <location>
        <begin position="6"/>
        <end position="31"/>
    </location>
</feature>
<feature type="transmembrane region" description="Helical" evidence="11">
    <location>
        <begin position="100"/>
        <end position="120"/>
    </location>
</feature>
<dbReference type="RefSeq" id="WP_376805248.1">
    <property type="nucleotide sequence ID" value="NZ_JBHTAC010000003.1"/>
</dbReference>
<keyword evidence="6 10" id="KW-1133">Transmembrane helix</keyword>
<keyword evidence="7 9" id="KW-0129">CBS domain</keyword>
<dbReference type="Gene3D" id="3.10.580.10">
    <property type="entry name" value="CBS-domain"/>
    <property type="match status" value="1"/>
</dbReference>
<evidence type="ECO:0000256" key="5">
    <source>
        <dbReference type="ARBA" id="ARBA00022737"/>
    </source>
</evidence>
<dbReference type="PROSITE" id="PS51846">
    <property type="entry name" value="CNNM"/>
    <property type="match status" value="1"/>
</dbReference>
<dbReference type="InterPro" id="IPR000644">
    <property type="entry name" value="CBS_dom"/>
</dbReference>
<dbReference type="InterPro" id="IPR044751">
    <property type="entry name" value="Ion_transp-like_CBS"/>
</dbReference>
<dbReference type="InterPro" id="IPR046342">
    <property type="entry name" value="CBS_dom_sf"/>
</dbReference>
<dbReference type="InterPro" id="IPR016169">
    <property type="entry name" value="FAD-bd_PCMH_sub2"/>
</dbReference>
<dbReference type="SUPFAM" id="SSF56176">
    <property type="entry name" value="FAD-binding/transporter-associated domain-like"/>
    <property type="match status" value="1"/>
</dbReference>
<comment type="similarity">
    <text evidence="2">Belongs to the UPF0053 family.</text>
</comment>
<sequence length="433" mass="46843">MGGYGTQVLLVLVLMLINGALSGSEMALISLRESQIQRLERSSSGGRVLARLSRDPNRFLATIQIGITLAGFLASAFAATSLAKPLVPALAFLGSAAEPVAIIIVTLILTFLTLVLGELAPKRIAMQRAEGWALVAARPLDWMASASRPFVWLLGKATDMIVRIAGVDPRAGREEISAEEIRDLVVAQRSFTAEQREIISGAFEISERDIRDILIPRREVVTLPADLSAEEGLAVLAETGHSRAPVVGDGDLDSVVGVVHLRDLLGDGGPVGERARTAVFLPETLSVSDAMRQLRNQREQFALVVDEHGSIDGIITMEDLVEEVVGEIYDETDRDIVSVVREADDVFLVPGSFPLHDLPDLGIDLNRLGEMDYTTVAGLVLDKLGHIPTKTGETVKAPGFTAEVTEIDGRSIAQIRLRLVRNHDRHQDRNPAV</sequence>
<evidence type="ECO:0000259" key="12">
    <source>
        <dbReference type="PROSITE" id="PS51371"/>
    </source>
</evidence>
<organism evidence="14 15">
    <name type="scientific">Catellatospora aurea</name>
    <dbReference type="NCBI Taxonomy" id="1337874"/>
    <lineage>
        <taxon>Bacteria</taxon>
        <taxon>Bacillati</taxon>
        <taxon>Actinomycetota</taxon>
        <taxon>Actinomycetes</taxon>
        <taxon>Micromonosporales</taxon>
        <taxon>Micromonosporaceae</taxon>
        <taxon>Catellatospora</taxon>
    </lineage>
</organism>
<dbReference type="SMART" id="SM00116">
    <property type="entry name" value="CBS"/>
    <property type="match status" value="2"/>
</dbReference>
<evidence type="ECO:0000256" key="6">
    <source>
        <dbReference type="ARBA" id="ARBA00022989"/>
    </source>
</evidence>
<evidence type="ECO:0000313" key="15">
    <source>
        <dbReference type="Proteomes" id="UP001596392"/>
    </source>
</evidence>
<evidence type="ECO:0000313" key="14">
    <source>
        <dbReference type="EMBL" id="MFC7241810.1"/>
    </source>
</evidence>
<name>A0ABW2GSI8_9ACTN</name>
<dbReference type="InterPro" id="IPR051676">
    <property type="entry name" value="UPF0053_domain"/>
</dbReference>
<keyword evidence="8 10" id="KW-0472">Membrane</keyword>
<dbReference type="Pfam" id="PF01595">
    <property type="entry name" value="CNNM"/>
    <property type="match status" value="1"/>
</dbReference>
<feature type="domain" description="CNNM transmembrane" evidence="13">
    <location>
        <begin position="1"/>
        <end position="207"/>
    </location>
</feature>
<dbReference type="Gene3D" id="3.30.465.10">
    <property type="match status" value="1"/>
</dbReference>
<comment type="caution">
    <text evidence="14">The sequence shown here is derived from an EMBL/GenBank/DDBJ whole genome shotgun (WGS) entry which is preliminary data.</text>
</comment>
<evidence type="ECO:0000256" key="1">
    <source>
        <dbReference type="ARBA" id="ARBA00004651"/>
    </source>
</evidence>
<evidence type="ECO:0000256" key="11">
    <source>
        <dbReference type="SAM" id="Phobius"/>
    </source>
</evidence>
<keyword evidence="4 10" id="KW-0812">Transmembrane</keyword>
<dbReference type="PROSITE" id="PS51371">
    <property type="entry name" value="CBS"/>
    <property type="match status" value="2"/>
</dbReference>
<accession>A0ABW2GSI8</accession>
<evidence type="ECO:0000256" key="9">
    <source>
        <dbReference type="PROSITE-ProRule" id="PRU00703"/>
    </source>
</evidence>
<evidence type="ECO:0000256" key="8">
    <source>
        <dbReference type="ARBA" id="ARBA00023136"/>
    </source>
</evidence>
<gene>
    <name evidence="14" type="ORF">ACFQO7_04880</name>
</gene>
<dbReference type="EMBL" id="JBHTAC010000003">
    <property type="protein sequence ID" value="MFC7241810.1"/>
    <property type="molecule type" value="Genomic_DNA"/>
</dbReference>